<feature type="transmembrane region" description="Helical" evidence="10">
    <location>
        <begin position="355"/>
        <end position="383"/>
    </location>
</feature>
<keyword evidence="2" id="KW-0813">Transport</keyword>
<feature type="transmembrane region" description="Helical" evidence="10">
    <location>
        <begin position="162"/>
        <end position="184"/>
    </location>
</feature>
<sequence>MRARFRPFARHFGPILALGLPLIGSHVAQFAINLTDTVMLGWYDVQALAAQVLAGSAFFVIFIVGAGFAWAVMPLVATAEASGDAQAVRRTTRMGLWLSALYGILALPLFAFSAPIFRALGQEPEIAEAAALYLWIAGPGILPALGVMVLKSYLSALERARIVLLATLAAVAANALGNWILIFGRLGLPELGLAGAAWSSVITQLVAMGFLVVYAARVMPEHALFRRLWRIDTEAFATVFRLGWPIGLTNLAETGLFSASALMMGWLGALPLAAHGIALNITATVFMVHVGLSNVATIRAGQAMGRGDHAGLREGALAVIAVSALVAAATVVMFLTVPEQLVGLFVAPGDPDRPAILAIGATLLAAAALFQFADAAQVVALGLLRGVQDTRVPMLWATFSYWGVGVPASYLLAFHTALGGVGIWLGLALGLGLAGAGMMARFWLGLARRGS</sequence>
<evidence type="ECO:0000256" key="2">
    <source>
        <dbReference type="ARBA" id="ARBA00022448"/>
    </source>
</evidence>
<protein>
    <recommendedName>
        <fullName evidence="9">Multidrug-efflux transporter</fullName>
    </recommendedName>
</protein>
<dbReference type="GO" id="GO:0015297">
    <property type="term" value="F:antiporter activity"/>
    <property type="evidence" value="ECO:0007669"/>
    <property type="project" value="UniProtKB-KW"/>
</dbReference>
<dbReference type="InterPro" id="IPR002528">
    <property type="entry name" value="MATE_fam"/>
</dbReference>
<organism evidence="11 12">
    <name type="scientific">Meinhardsimonia xiamenensis</name>
    <dbReference type="NCBI Taxonomy" id="990712"/>
    <lineage>
        <taxon>Bacteria</taxon>
        <taxon>Pseudomonadati</taxon>
        <taxon>Pseudomonadota</taxon>
        <taxon>Alphaproteobacteria</taxon>
        <taxon>Rhodobacterales</taxon>
        <taxon>Paracoccaceae</taxon>
        <taxon>Meinhardsimonia</taxon>
    </lineage>
</organism>
<evidence type="ECO:0000256" key="4">
    <source>
        <dbReference type="ARBA" id="ARBA00022475"/>
    </source>
</evidence>
<evidence type="ECO:0000256" key="7">
    <source>
        <dbReference type="ARBA" id="ARBA00023065"/>
    </source>
</evidence>
<evidence type="ECO:0000313" key="11">
    <source>
        <dbReference type="EMBL" id="SDK88925.1"/>
    </source>
</evidence>
<dbReference type="PIRSF" id="PIRSF006603">
    <property type="entry name" value="DinF"/>
    <property type="match status" value="1"/>
</dbReference>
<dbReference type="GO" id="GO:0042910">
    <property type="term" value="F:xenobiotic transmembrane transporter activity"/>
    <property type="evidence" value="ECO:0007669"/>
    <property type="project" value="InterPro"/>
</dbReference>
<feature type="transmembrane region" description="Helical" evidence="10">
    <location>
        <begin position="421"/>
        <end position="444"/>
    </location>
</feature>
<keyword evidence="5 10" id="KW-0812">Transmembrane</keyword>
<evidence type="ECO:0000256" key="1">
    <source>
        <dbReference type="ARBA" id="ARBA00004429"/>
    </source>
</evidence>
<dbReference type="EMBL" id="FNFV01000005">
    <property type="protein sequence ID" value="SDK88925.1"/>
    <property type="molecule type" value="Genomic_DNA"/>
</dbReference>
<dbReference type="RefSeq" id="WP_092500816.1">
    <property type="nucleotide sequence ID" value="NZ_FNFV01000005.1"/>
</dbReference>
<keyword evidence="7" id="KW-0406">Ion transport</keyword>
<feature type="transmembrane region" description="Helical" evidence="10">
    <location>
        <begin position="96"/>
        <end position="117"/>
    </location>
</feature>
<keyword evidence="8 10" id="KW-0472">Membrane</keyword>
<dbReference type="PANTHER" id="PTHR43298:SF2">
    <property type="entry name" value="FMN_FAD EXPORTER YEEO-RELATED"/>
    <property type="match status" value="1"/>
</dbReference>
<gene>
    <name evidence="11" type="ORF">SAMN05216257_105238</name>
</gene>
<comment type="subcellular location">
    <subcellularLocation>
        <location evidence="1">Cell inner membrane</location>
        <topology evidence="1">Multi-pass membrane protein</topology>
    </subcellularLocation>
</comment>
<dbReference type="Proteomes" id="UP000199328">
    <property type="component" value="Unassembled WGS sequence"/>
</dbReference>
<evidence type="ECO:0000256" key="8">
    <source>
        <dbReference type="ARBA" id="ARBA00023136"/>
    </source>
</evidence>
<dbReference type="AlphaFoldDB" id="A0A1G9FKQ1"/>
<feature type="transmembrane region" description="Helical" evidence="10">
    <location>
        <begin position="395"/>
        <end position="415"/>
    </location>
</feature>
<keyword evidence="12" id="KW-1185">Reference proteome</keyword>
<evidence type="ECO:0000313" key="12">
    <source>
        <dbReference type="Proteomes" id="UP000199328"/>
    </source>
</evidence>
<feature type="transmembrane region" description="Helical" evidence="10">
    <location>
        <begin position="235"/>
        <end position="252"/>
    </location>
</feature>
<dbReference type="GO" id="GO:0005886">
    <property type="term" value="C:plasma membrane"/>
    <property type="evidence" value="ECO:0007669"/>
    <property type="project" value="UniProtKB-SubCell"/>
</dbReference>
<evidence type="ECO:0000256" key="6">
    <source>
        <dbReference type="ARBA" id="ARBA00022989"/>
    </source>
</evidence>
<evidence type="ECO:0000256" key="10">
    <source>
        <dbReference type="SAM" id="Phobius"/>
    </source>
</evidence>
<dbReference type="NCBIfam" id="TIGR00797">
    <property type="entry name" value="matE"/>
    <property type="match status" value="1"/>
</dbReference>
<dbReference type="PANTHER" id="PTHR43298">
    <property type="entry name" value="MULTIDRUG RESISTANCE PROTEIN NORM-RELATED"/>
    <property type="match status" value="1"/>
</dbReference>
<feature type="transmembrane region" description="Helical" evidence="10">
    <location>
        <begin position="196"/>
        <end position="215"/>
    </location>
</feature>
<feature type="transmembrane region" description="Helical" evidence="10">
    <location>
        <begin position="129"/>
        <end position="150"/>
    </location>
</feature>
<proteinExistence type="predicted"/>
<name>A0A1G9FKQ1_9RHOB</name>
<dbReference type="STRING" id="990712.SAMN05216257_105238"/>
<evidence type="ECO:0000256" key="3">
    <source>
        <dbReference type="ARBA" id="ARBA00022449"/>
    </source>
</evidence>
<feature type="transmembrane region" description="Helical" evidence="10">
    <location>
        <begin position="12"/>
        <end position="32"/>
    </location>
</feature>
<dbReference type="InterPro" id="IPR048279">
    <property type="entry name" value="MdtK-like"/>
</dbReference>
<dbReference type="OrthoDB" id="9780160at2"/>
<dbReference type="GO" id="GO:0006811">
    <property type="term" value="P:monoatomic ion transport"/>
    <property type="evidence" value="ECO:0007669"/>
    <property type="project" value="UniProtKB-KW"/>
</dbReference>
<dbReference type="InterPro" id="IPR050222">
    <property type="entry name" value="MATE_MdtK"/>
</dbReference>
<feature type="transmembrane region" description="Helical" evidence="10">
    <location>
        <begin position="316"/>
        <end position="335"/>
    </location>
</feature>
<keyword evidence="3" id="KW-0050">Antiport</keyword>
<feature type="transmembrane region" description="Helical" evidence="10">
    <location>
        <begin position="272"/>
        <end position="295"/>
    </location>
</feature>
<accession>A0A1G9FKQ1</accession>
<keyword evidence="4" id="KW-1003">Cell membrane</keyword>
<evidence type="ECO:0000256" key="5">
    <source>
        <dbReference type="ARBA" id="ARBA00022692"/>
    </source>
</evidence>
<evidence type="ECO:0000256" key="9">
    <source>
        <dbReference type="ARBA" id="ARBA00031636"/>
    </source>
</evidence>
<dbReference type="CDD" id="cd13131">
    <property type="entry name" value="MATE_NorM_like"/>
    <property type="match status" value="1"/>
</dbReference>
<reference evidence="12" key="1">
    <citation type="submission" date="2016-10" db="EMBL/GenBank/DDBJ databases">
        <authorList>
            <person name="Varghese N."/>
            <person name="Submissions S."/>
        </authorList>
    </citation>
    <scope>NUCLEOTIDE SEQUENCE [LARGE SCALE GENOMIC DNA]</scope>
    <source>
        <strain evidence="12">CGMCC 1.10789</strain>
    </source>
</reference>
<feature type="transmembrane region" description="Helical" evidence="10">
    <location>
        <begin position="52"/>
        <end position="76"/>
    </location>
</feature>
<dbReference type="Pfam" id="PF01554">
    <property type="entry name" value="MatE"/>
    <property type="match status" value="2"/>
</dbReference>
<keyword evidence="6 10" id="KW-1133">Transmembrane helix</keyword>